<reference evidence="1" key="1">
    <citation type="submission" date="2023-01" db="EMBL/GenBank/DDBJ databases">
        <title>Whole genome sequence of Paucibacter sp. S2-9 isolated from pond sediment.</title>
        <authorList>
            <person name="Jung J.Y."/>
        </authorList>
    </citation>
    <scope>NUCLEOTIDE SEQUENCE</scope>
    <source>
        <strain evidence="1">S2-9</strain>
    </source>
</reference>
<dbReference type="EMBL" id="CP116346">
    <property type="protein sequence ID" value="WIT11120.1"/>
    <property type="molecule type" value="Genomic_DNA"/>
</dbReference>
<dbReference type="CDD" id="cd00093">
    <property type="entry name" value="HTH_XRE"/>
    <property type="match status" value="1"/>
</dbReference>
<gene>
    <name evidence="1" type="ORF">PFX98_19775</name>
</gene>
<evidence type="ECO:0000313" key="1">
    <source>
        <dbReference type="EMBL" id="WIT11120.1"/>
    </source>
</evidence>
<dbReference type="InterPro" id="IPR010982">
    <property type="entry name" value="Lambda_DNA-bd_dom_sf"/>
</dbReference>
<dbReference type="Proteomes" id="UP001177769">
    <property type="component" value="Chromosome"/>
</dbReference>
<organism evidence="1 2">
    <name type="scientific">Paucibacter sediminis</name>
    <dbReference type="NCBI Taxonomy" id="3019553"/>
    <lineage>
        <taxon>Bacteria</taxon>
        <taxon>Pseudomonadati</taxon>
        <taxon>Pseudomonadota</taxon>
        <taxon>Betaproteobacteria</taxon>
        <taxon>Burkholderiales</taxon>
        <taxon>Sphaerotilaceae</taxon>
        <taxon>Roseateles</taxon>
    </lineage>
</organism>
<keyword evidence="2" id="KW-1185">Reference proteome</keyword>
<evidence type="ECO:0000313" key="2">
    <source>
        <dbReference type="Proteomes" id="UP001177769"/>
    </source>
</evidence>
<dbReference type="RefSeq" id="WP_285232199.1">
    <property type="nucleotide sequence ID" value="NZ_CP116346.1"/>
</dbReference>
<dbReference type="Gene3D" id="1.10.260.40">
    <property type="entry name" value="lambda repressor-like DNA-binding domains"/>
    <property type="match status" value="1"/>
</dbReference>
<sequence length="152" mass="15933">MMQTFQGVIDDAAKICGSQKALAQHLGISPNSITDAKAGRRPLPKEKLAVLACLVDMDPAQLWELQEVANLPRRNPFLQAASAVLSAFLCVVLSVAGNDANAVAIGANAKTQQKPAIHIVELSKAPSPGRAADLGSPRGPFFDLAKPIQPAC</sequence>
<dbReference type="KEGG" id="pais:PFX98_19775"/>
<dbReference type="SUPFAM" id="SSF47413">
    <property type="entry name" value="lambda repressor-like DNA-binding domains"/>
    <property type="match status" value="1"/>
</dbReference>
<dbReference type="InterPro" id="IPR001387">
    <property type="entry name" value="Cro/C1-type_HTH"/>
</dbReference>
<proteinExistence type="predicted"/>
<dbReference type="AlphaFoldDB" id="A0AA95SND2"/>
<name>A0AA95SND2_9BURK</name>
<protein>
    <submittedName>
        <fullName evidence="1">Uncharacterized protein</fullName>
    </submittedName>
</protein>
<accession>A0AA95SND2</accession>
<dbReference type="GO" id="GO:0003677">
    <property type="term" value="F:DNA binding"/>
    <property type="evidence" value="ECO:0007669"/>
    <property type="project" value="InterPro"/>
</dbReference>